<reference evidence="2" key="1">
    <citation type="journal article" date="2019" name="Int. J. Syst. Evol. Microbiol.">
        <title>The Global Catalogue of Microorganisms (GCM) 10K type strain sequencing project: providing services to taxonomists for standard genome sequencing and annotation.</title>
        <authorList>
            <consortium name="The Broad Institute Genomics Platform"/>
            <consortium name="The Broad Institute Genome Sequencing Center for Infectious Disease"/>
            <person name="Wu L."/>
            <person name="Ma J."/>
        </authorList>
    </citation>
    <scope>NUCLEOTIDE SEQUENCE [LARGE SCALE GENOMIC DNA]</scope>
    <source>
        <strain evidence="2">CCUG 50873</strain>
    </source>
</reference>
<dbReference type="Pfam" id="PF11662">
    <property type="entry name" value="DUF3263"/>
    <property type="match status" value="1"/>
</dbReference>
<proteinExistence type="predicted"/>
<name>A0ABW3G870_9NOCA</name>
<evidence type="ECO:0000313" key="1">
    <source>
        <dbReference type="EMBL" id="MFD0926665.1"/>
    </source>
</evidence>
<dbReference type="Proteomes" id="UP001597068">
    <property type="component" value="Unassembled WGS sequence"/>
</dbReference>
<comment type="caution">
    <text evidence="1">The sequence shown here is derived from an EMBL/GenBank/DDBJ whole genome shotgun (WGS) entry which is preliminary data.</text>
</comment>
<dbReference type="InterPro" id="IPR021678">
    <property type="entry name" value="DUF3263"/>
</dbReference>
<accession>A0ABW3G870</accession>
<organism evidence="1 2">
    <name type="scientific">Williamsia deligens</name>
    <dbReference type="NCBI Taxonomy" id="321325"/>
    <lineage>
        <taxon>Bacteria</taxon>
        <taxon>Bacillati</taxon>
        <taxon>Actinomycetota</taxon>
        <taxon>Actinomycetes</taxon>
        <taxon>Mycobacteriales</taxon>
        <taxon>Nocardiaceae</taxon>
        <taxon>Williamsia</taxon>
    </lineage>
</organism>
<protein>
    <submittedName>
        <fullName evidence="1">DUF3263 domain-containing protein</fullName>
    </submittedName>
</protein>
<evidence type="ECO:0000313" key="2">
    <source>
        <dbReference type="Proteomes" id="UP001597068"/>
    </source>
</evidence>
<sequence length="93" mass="10356">MSMGATVGSGMGNRGLDDGKLLEFELGWFQRGGGPTDKIREEFGMGDVEFFHRLREYLDNPAERVDDGGTLPAHVVEQMKAVCRKRLWLARAA</sequence>
<keyword evidence="2" id="KW-1185">Reference proteome</keyword>
<dbReference type="RefSeq" id="WP_253645475.1">
    <property type="nucleotide sequence ID" value="NZ_BAAAMO010000002.1"/>
</dbReference>
<dbReference type="EMBL" id="JBHTIL010000001">
    <property type="protein sequence ID" value="MFD0926665.1"/>
    <property type="molecule type" value="Genomic_DNA"/>
</dbReference>
<gene>
    <name evidence="1" type="ORF">ACFQ04_13055</name>
</gene>